<protein>
    <recommendedName>
        <fullName evidence="3">DUF945 domain-containing protein</fullName>
    </recommendedName>
</protein>
<evidence type="ECO:0000313" key="2">
    <source>
        <dbReference type="Proteomes" id="UP000218896"/>
    </source>
</evidence>
<name>A0A2A2FB58_9GAMM</name>
<dbReference type="InterPro" id="IPR010352">
    <property type="entry name" value="DUF945"/>
</dbReference>
<dbReference type="OrthoDB" id="6346050at2"/>
<organism evidence="1 2">
    <name type="scientific">Halovibrio salipaludis</name>
    <dbReference type="NCBI Taxonomy" id="2032626"/>
    <lineage>
        <taxon>Bacteria</taxon>
        <taxon>Pseudomonadati</taxon>
        <taxon>Pseudomonadota</taxon>
        <taxon>Gammaproteobacteria</taxon>
        <taxon>Oceanospirillales</taxon>
        <taxon>Halomonadaceae</taxon>
        <taxon>Halovibrio</taxon>
    </lineage>
</organism>
<dbReference type="AlphaFoldDB" id="A0A2A2FB58"/>
<evidence type="ECO:0008006" key="3">
    <source>
        <dbReference type="Google" id="ProtNLM"/>
    </source>
</evidence>
<gene>
    <name evidence="1" type="ORF">CK501_01110</name>
</gene>
<proteinExistence type="predicted"/>
<dbReference type="RefSeq" id="WP_095615884.1">
    <property type="nucleotide sequence ID" value="NZ_NSKD01000001.1"/>
</dbReference>
<reference evidence="1 2" key="1">
    <citation type="submission" date="2017-08" db="EMBL/GenBank/DDBJ databases">
        <title>Halovibrio sewagensis sp. nov., isolated from wastewater of high salinity.</title>
        <authorList>
            <person name="Dong X."/>
            <person name="Zhang G."/>
        </authorList>
    </citation>
    <scope>NUCLEOTIDE SEQUENCE [LARGE SCALE GENOMIC DNA]</scope>
    <source>
        <strain evidence="1 2">YL5-2</strain>
    </source>
</reference>
<sequence length="432" mass="47815">MRWLPLIALALLVGIAGGAPYGLGALTESGFRSVVHDYDREGRDWRLTNLDYERGYLNAVARYELRWRSGDGGEQVLPLVTRFNHGLTDVRAVTRLADGALESFSPLMPEGQEPRLRVEVGVGGSADIRMRIPRLEWGPETPVPALAGSSGEVAPVDLTGEWSRGNHHRLSMQWPGLSMDLGDARIEVGSVTLDHRLGPLGERLWQGESRLDVAALTVDPVLDDPIVAEDVRFRFRAGDEEGYLDASLEAVIGELRNAGRSFGRQALVLKADDLHAASLDHAVDSFMELRSAEADAGEGAGAQGQELMDRYTRLSRNLQTLSARGGRLSLEELLLTLPDGTVEGEGFLAYPRRPESEWEQPVSLLRHASAEGVLYVDRGMVWALPRVARRILGRLERENVVTPRDGRYHLDLRLDSMQLRVNDDRFEVPPLL</sequence>
<keyword evidence="2" id="KW-1185">Reference proteome</keyword>
<dbReference type="Proteomes" id="UP000218896">
    <property type="component" value="Unassembled WGS sequence"/>
</dbReference>
<accession>A0A2A2FB58</accession>
<evidence type="ECO:0000313" key="1">
    <source>
        <dbReference type="EMBL" id="PAU81783.1"/>
    </source>
</evidence>
<dbReference type="Pfam" id="PF06097">
    <property type="entry name" value="DUF945"/>
    <property type="match status" value="1"/>
</dbReference>
<comment type="caution">
    <text evidence="1">The sequence shown here is derived from an EMBL/GenBank/DDBJ whole genome shotgun (WGS) entry which is preliminary data.</text>
</comment>
<dbReference type="EMBL" id="NSKD01000001">
    <property type="protein sequence ID" value="PAU81783.1"/>
    <property type="molecule type" value="Genomic_DNA"/>
</dbReference>